<dbReference type="Proteomes" id="UP000237144">
    <property type="component" value="Unassembled WGS sequence"/>
</dbReference>
<name>A0A2S5BHL4_9BASI</name>
<dbReference type="AlphaFoldDB" id="A0A2S5BHL4"/>
<proteinExistence type="predicted"/>
<sequence>MVEEIQQDAPLARTRPDSETITLS</sequence>
<evidence type="ECO:0000256" key="1">
    <source>
        <dbReference type="SAM" id="MobiDB-lite"/>
    </source>
</evidence>
<protein>
    <submittedName>
        <fullName evidence="2">Uncharacterized protein</fullName>
    </submittedName>
</protein>
<evidence type="ECO:0000313" key="2">
    <source>
        <dbReference type="EMBL" id="POY76244.1"/>
    </source>
</evidence>
<accession>A0A2S5BHL4</accession>
<keyword evidence="3" id="KW-1185">Reference proteome</keyword>
<organism evidence="2 3">
    <name type="scientific">Rhodotorula taiwanensis</name>
    <dbReference type="NCBI Taxonomy" id="741276"/>
    <lineage>
        <taxon>Eukaryota</taxon>
        <taxon>Fungi</taxon>
        <taxon>Dikarya</taxon>
        <taxon>Basidiomycota</taxon>
        <taxon>Pucciniomycotina</taxon>
        <taxon>Microbotryomycetes</taxon>
        <taxon>Sporidiobolales</taxon>
        <taxon>Sporidiobolaceae</taxon>
        <taxon>Rhodotorula</taxon>
    </lineage>
</organism>
<gene>
    <name evidence="2" type="ORF">BMF94_0439</name>
</gene>
<evidence type="ECO:0000313" key="3">
    <source>
        <dbReference type="Proteomes" id="UP000237144"/>
    </source>
</evidence>
<feature type="region of interest" description="Disordered" evidence="1">
    <location>
        <begin position="1"/>
        <end position="24"/>
    </location>
</feature>
<reference evidence="2 3" key="1">
    <citation type="journal article" date="2018" name="Front. Microbiol.">
        <title>Prospects for Fungal Bioremediation of Acidic Radioactive Waste Sites: Characterization and Genome Sequence of Rhodotorula taiwanensis MD1149.</title>
        <authorList>
            <person name="Tkavc R."/>
            <person name="Matrosova V.Y."/>
            <person name="Grichenko O.E."/>
            <person name="Gostincar C."/>
            <person name="Volpe R.P."/>
            <person name="Klimenkova P."/>
            <person name="Gaidamakova E.K."/>
            <person name="Zhou C.E."/>
            <person name="Stewart B.J."/>
            <person name="Lyman M.G."/>
            <person name="Malfatti S.A."/>
            <person name="Rubinfeld B."/>
            <person name="Courtot M."/>
            <person name="Singh J."/>
            <person name="Dalgard C.L."/>
            <person name="Hamilton T."/>
            <person name="Frey K.G."/>
            <person name="Gunde-Cimerman N."/>
            <person name="Dugan L."/>
            <person name="Daly M.J."/>
        </authorList>
    </citation>
    <scope>NUCLEOTIDE SEQUENCE [LARGE SCALE GENOMIC DNA]</scope>
    <source>
        <strain evidence="2 3">MD1149</strain>
    </source>
</reference>
<dbReference type="EMBL" id="PJQD01000005">
    <property type="protein sequence ID" value="POY76244.1"/>
    <property type="molecule type" value="Genomic_DNA"/>
</dbReference>
<comment type="caution">
    <text evidence="2">The sequence shown here is derived from an EMBL/GenBank/DDBJ whole genome shotgun (WGS) entry which is preliminary data.</text>
</comment>